<proteinExistence type="predicted"/>
<dbReference type="Proteomes" id="UP000266723">
    <property type="component" value="Unassembled WGS sequence"/>
</dbReference>
<organism evidence="2 4">
    <name type="scientific">Brassica cretica</name>
    <name type="common">Mustard</name>
    <dbReference type="NCBI Taxonomy" id="69181"/>
    <lineage>
        <taxon>Eukaryota</taxon>
        <taxon>Viridiplantae</taxon>
        <taxon>Streptophyta</taxon>
        <taxon>Embryophyta</taxon>
        <taxon>Tracheophyta</taxon>
        <taxon>Spermatophyta</taxon>
        <taxon>Magnoliopsida</taxon>
        <taxon>eudicotyledons</taxon>
        <taxon>Gunneridae</taxon>
        <taxon>Pentapetalae</taxon>
        <taxon>rosids</taxon>
        <taxon>malvids</taxon>
        <taxon>Brassicales</taxon>
        <taxon>Brassicaceae</taxon>
        <taxon>Brassiceae</taxon>
        <taxon>Brassica</taxon>
    </lineage>
</organism>
<gene>
    <name evidence="2" type="ORF">DY000_02054503</name>
    <name evidence="3" type="ORF">DY000_02054504</name>
</gene>
<sequence length="64" mass="7249">MKRALDLFSPVHGQFPPPDAEAEEKSLESKAERQITITKLTSFTLLQILPLSARFILAQARIWV</sequence>
<reference evidence="2 4" key="2">
    <citation type="journal article" date="2020" name="BMC Genomics">
        <title>Intraspecific diversification of the crop wild relative Brassica cretica Lam. using demographic model selection.</title>
        <authorList>
            <person name="Kioukis A."/>
            <person name="Michalopoulou V.A."/>
            <person name="Briers L."/>
            <person name="Pirintsos S."/>
            <person name="Studholme D.J."/>
            <person name="Pavlidis P."/>
            <person name="Sarris P.F."/>
        </authorList>
    </citation>
    <scope>NUCLEOTIDE SEQUENCE [LARGE SCALE GENOMIC DNA]</scope>
    <source>
        <strain evidence="4">cv. PFS-1207/04</strain>
        <strain evidence="2">PFS-1207/04</strain>
    </source>
</reference>
<evidence type="ECO:0000313" key="2">
    <source>
        <dbReference type="EMBL" id="KAF3498186.1"/>
    </source>
</evidence>
<evidence type="ECO:0000313" key="4">
    <source>
        <dbReference type="Proteomes" id="UP000266723"/>
    </source>
</evidence>
<dbReference type="EMBL" id="QGKV02002055">
    <property type="protein sequence ID" value="KAF3498186.1"/>
    <property type="molecule type" value="Genomic_DNA"/>
</dbReference>
<evidence type="ECO:0000313" key="3">
    <source>
        <dbReference type="EMBL" id="KAF3498187.1"/>
    </source>
</evidence>
<feature type="region of interest" description="Disordered" evidence="1">
    <location>
        <begin position="1"/>
        <end position="27"/>
    </location>
</feature>
<evidence type="ECO:0000256" key="1">
    <source>
        <dbReference type="SAM" id="MobiDB-lite"/>
    </source>
</evidence>
<name>A0ABQ7ALB7_BRACR</name>
<reference evidence="2" key="1">
    <citation type="submission" date="2019-12" db="EMBL/GenBank/DDBJ databases">
        <authorList>
            <person name="Studholme D.J."/>
            <person name="Sarris P."/>
        </authorList>
    </citation>
    <scope>NUCLEOTIDE SEQUENCE</scope>
    <source>
        <strain evidence="2">PFS-1207/04</strain>
        <tissue evidence="2">Leaf</tissue>
    </source>
</reference>
<dbReference type="EMBL" id="QGKV02002055">
    <property type="protein sequence ID" value="KAF3498187.1"/>
    <property type="molecule type" value="Genomic_DNA"/>
</dbReference>
<keyword evidence="4" id="KW-1185">Reference proteome</keyword>
<accession>A0ABQ7ALB7</accession>
<comment type="caution">
    <text evidence="2">The sequence shown here is derived from an EMBL/GenBank/DDBJ whole genome shotgun (WGS) entry which is preliminary data.</text>
</comment>
<protein>
    <submittedName>
        <fullName evidence="2">Uncharacterized protein</fullName>
    </submittedName>
</protein>